<dbReference type="EMBL" id="BAAAZE010000005">
    <property type="protein sequence ID" value="GAA4014877.1"/>
    <property type="molecule type" value="Genomic_DNA"/>
</dbReference>
<comment type="caution">
    <text evidence="2">The sequence shown here is derived from an EMBL/GenBank/DDBJ whole genome shotgun (WGS) entry which is preliminary data.</text>
</comment>
<dbReference type="RefSeq" id="WP_344761828.1">
    <property type="nucleotide sequence ID" value="NZ_BAAAZE010000005.1"/>
</dbReference>
<keyword evidence="1" id="KW-0732">Signal</keyword>
<gene>
    <name evidence="2" type="ORF">GCM10022212_06830</name>
</gene>
<reference evidence="3" key="1">
    <citation type="journal article" date="2019" name="Int. J. Syst. Evol. Microbiol.">
        <title>The Global Catalogue of Microorganisms (GCM) 10K type strain sequencing project: providing services to taxonomists for standard genome sequencing and annotation.</title>
        <authorList>
            <consortium name="The Broad Institute Genomics Platform"/>
            <consortium name="The Broad Institute Genome Sequencing Center for Infectious Disease"/>
            <person name="Wu L."/>
            <person name="Ma J."/>
        </authorList>
    </citation>
    <scope>NUCLEOTIDE SEQUENCE [LARGE SCALE GENOMIC DNA]</scope>
    <source>
        <strain evidence="3">JCM 16673</strain>
    </source>
</reference>
<name>A0ABP7SQ08_9BURK</name>
<protein>
    <recommendedName>
        <fullName evidence="4">C-type lysozyme inhibitor domain-containing protein</fullName>
    </recommendedName>
</protein>
<keyword evidence="3" id="KW-1185">Reference proteome</keyword>
<feature type="chain" id="PRO_5046455743" description="C-type lysozyme inhibitor domain-containing protein" evidence="1">
    <location>
        <begin position="27"/>
        <end position="172"/>
    </location>
</feature>
<feature type="signal peptide" evidence="1">
    <location>
        <begin position="1"/>
        <end position="26"/>
    </location>
</feature>
<organism evidence="2 3">
    <name type="scientific">Actimicrobium antarcticum</name>
    <dbReference type="NCBI Taxonomy" id="1051899"/>
    <lineage>
        <taxon>Bacteria</taxon>
        <taxon>Pseudomonadati</taxon>
        <taxon>Pseudomonadota</taxon>
        <taxon>Betaproteobacteria</taxon>
        <taxon>Burkholderiales</taxon>
        <taxon>Oxalobacteraceae</taxon>
        <taxon>Actimicrobium</taxon>
    </lineage>
</organism>
<dbReference type="Proteomes" id="UP001501353">
    <property type="component" value="Unassembled WGS sequence"/>
</dbReference>
<sequence>MNKFLSTSLSALLLAGLALNAPATFASNDKPAPSKTAKKKSTSKKAAAAAATVAPYELAAPDDDDTGAAIDADKALSTEYKCELGNTVTIFRNDGDDNYIALRWHKLLTRMKRVSTTTGAHRFENKRSGMVWIGIPAKGILLDSKKGQQLANECKDPTQMVAGTAGAVQAKN</sequence>
<evidence type="ECO:0000313" key="2">
    <source>
        <dbReference type="EMBL" id="GAA4014877.1"/>
    </source>
</evidence>
<evidence type="ECO:0000313" key="3">
    <source>
        <dbReference type="Proteomes" id="UP001501353"/>
    </source>
</evidence>
<proteinExistence type="predicted"/>
<evidence type="ECO:0008006" key="4">
    <source>
        <dbReference type="Google" id="ProtNLM"/>
    </source>
</evidence>
<accession>A0ABP7SQ08</accession>
<evidence type="ECO:0000256" key="1">
    <source>
        <dbReference type="SAM" id="SignalP"/>
    </source>
</evidence>